<feature type="region of interest" description="Disordered" evidence="1">
    <location>
        <begin position="62"/>
        <end position="100"/>
    </location>
</feature>
<reference evidence="2 3" key="1">
    <citation type="submission" date="2008-03" db="EMBL/GenBank/DDBJ databases">
        <title>Sequencing of the draft genome and assembly of Burkholderia graminis C4D1M.</title>
        <authorList>
            <consortium name="US DOE Joint Genome Institute (JGI-PGF)"/>
            <person name="Copeland A."/>
            <person name="Lucas S."/>
            <person name="Lapidus A."/>
            <person name="Glavina del Rio T."/>
            <person name="Dalin E."/>
            <person name="Tice H."/>
            <person name="Bruce D."/>
            <person name="Goodwin L."/>
            <person name="Pitluck S."/>
            <person name="Larimer F."/>
            <person name="Land M.L."/>
            <person name="Hauser L."/>
            <person name="Tiedje J."/>
            <person name="Richardson P."/>
        </authorList>
    </citation>
    <scope>NUCLEOTIDE SEQUENCE [LARGE SCALE GENOMIC DNA]</scope>
    <source>
        <strain evidence="3">ATCC 700544 / DSM 17151 / LMG 18924 / NCIMB 13744 / C4D1M</strain>
    </source>
</reference>
<sequence length="100" mass="10498">MEPAIAAPSQAVQATQAAEVSHAAKPAQASFNGGVSAEALKPVLEKAGLVWVNTDADKLRAAQEAAAQTAKPPRVVRERKPLPPTDSAPMQQVETNRHPQ</sequence>
<proteinExistence type="predicted"/>
<protein>
    <submittedName>
        <fullName evidence="2">Ribonuclease E and G</fullName>
    </submittedName>
</protein>
<comment type="caution">
    <text evidence="2">The sequence shown here is derived from an EMBL/GenBank/DDBJ whole genome shotgun (WGS) entry which is preliminary data.</text>
</comment>
<evidence type="ECO:0000256" key="1">
    <source>
        <dbReference type="SAM" id="MobiDB-lite"/>
    </source>
</evidence>
<evidence type="ECO:0000313" key="2">
    <source>
        <dbReference type="EMBL" id="EDT06513.1"/>
    </source>
</evidence>
<accession>B1GBI3</accession>
<gene>
    <name evidence="2" type="ORF">BgramDRAFT_6720</name>
</gene>
<dbReference type="Proteomes" id="UP000005045">
    <property type="component" value="Unassembled WGS sequence"/>
</dbReference>
<dbReference type="EMBL" id="ABLD01000061">
    <property type="protein sequence ID" value="EDT06513.1"/>
    <property type="molecule type" value="Genomic_DNA"/>
</dbReference>
<organism evidence="2 3">
    <name type="scientific">Paraburkholderia graminis (strain ATCC 700544 / DSM 17151 / LMG 18924 / NCIMB 13744 / C4D1M)</name>
    <dbReference type="NCBI Taxonomy" id="396598"/>
    <lineage>
        <taxon>Bacteria</taxon>
        <taxon>Pseudomonadati</taxon>
        <taxon>Pseudomonadota</taxon>
        <taxon>Betaproteobacteria</taxon>
        <taxon>Burkholderiales</taxon>
        <taxon>Burkholderiaceae</taxon>
        <taxon>Paraburkholderia</taxon>
    </lineage>
</organism>
<dbReference type="AlphaFoldDB" id="B1GBI3"/>
<evidence type="ECO:0000313" key="3">
    <source>
        <dbReference type="Proteomes" id="UP000005045"/>
    </source>
</evidence>
<name>B1GBI3_PARG4</name>
<keyword evidence="3" id="KW-1185">Reference proteome</keyword>